<name>T1GXM6_MEGSC</name>
<accession>T1GXM6</accession>
<dbReference type="EMBL" id="CAQQ02386671">
    <property type="status" value="NOT_ANNOTATED_CDS"/>
    <property type="molecule type" value="Genomic_DNA"/>
</dbReference>
<dbReference type="STRING" id="36166.T1GXM6"/>
<reference evidence="1" key="2">
    <citation type="submission" date="2015-06" db="UniProtKB">
        <authorList>
            <consortium name="EnsemblMetazoa"/>
        </authorList>
    </citation>
    <scope>IDENTIFICATION</scope>
</reference>
<dbReference type="PANTHER" id="PTHR21261">
    <property type="entry name" value="BEAT PROTEIN"/>
    <property type="match status" value="1"/>
</dbReference>
<keyword evidence="2" id="KW-1185">Reference proteome</keyword>
<protein>
    <submittedName>
        <fullName evidence="1">Uncharacterized protein</fullName>
    </submittedName>
</protein>
<dbReference type="EMBL" id="CAQQ02386672">
    <property type="status" value="NOT_ANNOTATED_CDS"/>
    <property type="molecule type" value="Genomic_DNA"/>
</dbReference>
<dbReference type="Proteomes" id="UP000015102">
    <property type="component" value="Unassembled WGS sequence"/>
</dbReference>
<proteinExistence type="predicted"/>
<organism evidence="1 2">
    <name type="scientific">Megaselia scalaris</name>
    <name type="common">Humpbacked fly</name>
    <name type="synonym">Phora scalaris</name>
    <dbReference type="NCBI Taxonomy" id="36166"/>
    <lineage>
        <taxon>Eukaryota</taxon>
        <taxon>Metazoa</taxon>
        <taxon>Ecdysozoa</taxon>
        <taxon>Arthropoda</taxon>
        <taxon>Hexapoda</taxon>
        <taxon>Insecta</taxon>
        <taxon>Pterygota</taxon>
        <taxon>Neoptera</taxon>
        <taxon>Endopterygota</taxon>
        <taxon>Diptera</taxon>
        <taxon>Brachycera</taxon>
        <taxon>Muscomorpha</taxon>
        <taxon>Platypezoidea</taxon>
        <taxon>Phoridae</taxon>
        <taxon>Megaseliini</taxon>
        <taxon>Megaselia</taxon>
    </lineage>
</organism>
<dbReference type="EnsemblMetazoa" id="MESCA008579-RA">
    <property type="protein sequence ID" value="MESCA008579-PA"/>
    <property type="gene ID" value="MESCA008579"/>
</dbReference>
<evidence type="ECO:0000313" key="2">
    <source>
        <dbReference type="Proteomes" id="UP000015102"/>
    </source>
</evidence>
<dbReference type="HOGENOM" id="CLU_1827511_0_0_1"/>
<dbReference type="PANTHER" id="PTHR21261:SF14">
    <property type="entry name" value="BEATEN PATH IV, ISOFORM B"/>
    <property type="match status" value="1"/>
</dbReference>
<dbReference type="AlphaFoldDB" id="T1GXM6"/>
<reference evidence="2" key="1">
    <citation type="submission" date="2013-02" db="EMBL/GenBank/DDBJ databases">
        <authorList>
            <person name="Hughes D."/>
        </authorList>
    </citation>
    <scope>NUCLEOTIDE SEQUENCE</scope>
    <source>
        <strain>Durham</strain>
        <strain evidence="2">NC isolate 2 -- Noor lab</strain>
    </source>
</reference>
<evidence type="ECO:0000313" key="1">
    <source>
        <dbReference type="EnsemblMetazoa" id="MESCA008579-PA"/>
    </source>
</evidence>
<sequence>MARNLSMTSDDISYFSDINLIGICKKLTVQQLFSTWSIIHLFVVDDKVTSSDALIRYNDTVHKHGLITSTLGLQMTVEGRYFKNGPMRVKCLASISPVLWKGGRESIVQRRPGVIDNREAMLLDMEEIVSVTHTVQAGFSQ</sequence>